<evidence type="ECO:0000313" key="2">
    <source>
        <dbReference type="Proteomes" id="UP000814033"/>
    </source>
</evidence>
<gene>
    <name evidence="1" type="ORF">FA95DRAFT_1570975</name>
</gene>
<organism evidence="1 2">
    <name type="scientific">Auriscalpium vulgare</name>
    <dbReference type="NCBI Taxonomy" id="40419"/>
    <lineage>
        <taxon>Eukaryota</taxon>
        <taxon>Fungi</taxon>
        <taxon>Dikarya</taxon>
        <taxon>Basidiomycota</taxon>
        <taxon>Agaricomycotina</taxon>
        <taxon>Agaricomycetes</taxon>
        <taxon>Russulales</taxon>
        <taxon>Auriscalpiaceae</taxon>
        <taxon>Auriscalpium</taxon>
    </lineage>
</organism>
<reference evidence="1" key="2">
    <citation type="journal article" date="2022" name="New Phytol.">
        <title>Evolutionary transition to the ectomycorrhizal habit in the genomes of a hyperdiverse lineage of mushroom-forming fungi.</title>
        <authorList>
            <person name="Looney B."/>
            <person name="Miyauchi S."/>
            <person name="Morin E."/>
            <person name="Drula E."/>
            <person name="Courty P.E."/>
            <person name="Kohler A."/>
            <person name="Kuo A."/>
            <person name="LaButti K."/>
            <person name="Pangilinan J."/>
            <person name="Lipzen A."/>
            <person name="Riley R."/>
            <person name="Andreopoulos W."/>
            <person name="He G."/>
            <person name="Johnson J."/>
            <person name="Nolan M."/>
            <person name="Tritt A."/>
            <person name="Barry K.W."/>
            <person name="Grigoriev I.V."/>
            <person name="Nagy L.G."/>
            <person name="Hibbett D."/>
            <person name="Henrissat B."/>
            <person name="Matheny P.B."/>
            <person name="Labbe J."/>
            <person name="Martin F.M."/>
        </authorList>
    </citation>
    <scope>NUCLEOTIDE SEQUENCE</scope>
    <source>
        <strain evidence="1">FP105234-sp</strain>
    </source>
</reference>
<dbReference type="Proteomes" id="UP000814033">
    <property type="component" value="Unassembled WGS sequence"/>
</dbReference>
<sequence length="351" mass="39077">MVVSDNQSYSLLAGKTCCVAFGTDLLRILRINNWHQVHSDASIQQSCLRATVSLILGPPLELLQRNHSQQFERRLLETSRRKLTEKAHQEGLLYYVASRQKASCHALTHGARRYRCLVSTATSVWLSTTGFFLGPGQSQIVTVVIKPPTDVDANMFPVFSGYIQVQSETEDTHVTYMGLAAALRDAQILDNSDAVFGTYFPNMHGETSAHNYSFSGYSYPVSQHRLTFGTPLLRIDLVEANVTLTPTLSHSSVEQNGSVLDRPIFLFPHGSPNTFAQVSVIGALLEYDYVVRHTASGSTLLVLGRQFANTSYWDQGSYRILVRALKITGDLTQEDDFESWLSPIIGYFLTT</sequence>
<name>A0ACB8S0S4_9AGAM</name>
<evidence type="ECO:0000313" key="1">
    <source>
        <dbReference type="EMBL" id="KAI0049874.1"/>
    </source>
</evidence>
<proteinExistence type="predicted"/>
<reference evidence="1" key="1">
    <citation type="submission" date="2021-02" db="EMBL/GenBank/DDBJ databases">
        <authorList>
            <consortium name="DOE Joint Genome Institute"/>
            <person name="Ahrendt S."/>
            <person name="Looney B.P."/>
            <person name="Miyauchi S."/>
            <person name="Morin E."/>
            <person name="Drula E."/>
            <person name="Courty P.E."/>
            <person name="Chicoki N."/>
            <person name="Fauchery L."/>
            <person name="Kohler A."/>
            <person name="Kuo A."/>
            <person name="Labutti K."/>
            <person name="Pangilinan J."/>
            <person name="Lipzen A."/>
            <person name="Riley R."/>
            <person name="Andreopoulos W."/>
            <person name="He G."/>
            <person name="Johnson J."/>
            <person name="Barry K.W."/>
            <person name="Grigoriev I.V."/>
            <person name="Nagy L."/>
            <person name="Hibbett D."/>
            <person name="Henrissat B."/>
            <person name="Matheny P.B."/>
            <person name="Labbe J."/>
            <person name="Martin F."/>
        </authorList>
    </citation>
    <scope>NUCLEOTIDE SEQUENCE</scope>
    <source>
        <strain evidence="1">FP105234-sp</strain>
    </source>
</reference>
<dbReference type="EMBL" id="MU275868">
    <property type="protein sequence ID" value="KAI0049874.1"/>
    <property type="molecule type" value="Genomic_DNA"/>
</dbReference>
<accession>A0ACB8S0S4</accession>
<protein>
    <submittedName>
        <fullName evidence="1">Uncharacterized protein</fullName>
    </submittedName>
</protein>
<comment type="caution">
    <text evidence="1">The sequence shown here is derived from an EMBL/GenBank/DDBJ whole genome shotgun (WGS) entry which is preliminary data.</text>
</comment>
<keyword evidence="2" id="KW-1185">Reference proteome</keyword>